<dbReference type="Proteomes" id="UP000288216">
    <property type="component" value="Unassembled WGS sequence"/>
</dbReference>
<comment type="caution">
    <text evidence="1">The sequence shown here is derived from an EMBL/GenBank/DDBJ whole genome shotgun (WGS) entry which is preliminary data.</text>
</comment>
<dbReference type="OMA" id="HAALNIC"/>
<dbReference type="EMBL" id="BFAA01020421">
    <property type="protein sequence ID" value="GCB81820.1"/>
    <property type="molecule type" value="Genomic_DNA"/>
</dbReference>
<organism evidence="1 2">
    <name type="scientific">Scyliorhinus torazame</name>
    <name type="common">Cloudy catshark</name>
    <name type="synonym">Catulus torazame</name>
    <dbReference type="NCBI Taxonomy" id="75743"/>
    <lineage>
        <taxon>Eukaryota</taxon>
        <taxon>Metazoa</taxon>
        <taxon>Chordata</taxon>
        <taxon>Craniata</taxon>
        <taxon>Vertebrata</taxon>
        <taxon>Chondrichthyes</taxon>
        <taxon>Elasmobranchii</taxon>
        <taxon>Galeomorphii</taxon>
        <taxon>Galeoidea</taxon>
        <taxon>Carcharhiniformes</taxon>
        <taxon>Scyliorhinidae</taxon>
        <taxon>Scyliorhinus</taxon>
    </lineage>
</organism>
<dbReference type="OrthoDB" id="195672at2759"/>
<accession>A0A401Q8W7</accession>
<reference evidence="1 2" key="1">
    <citation type="journal article" date="2018" name="Nat. Ecol. Evol.">
        <title>Shark genomes provide insights into elasmobranch evolution and the origin of vertebrates.</title>
        <authorList>
            <person name="Hara Y"/>
            <person name="Yamaguchi K"/>
            <person name="Onimaru K"/>
            <person name="Kadota M"/>
            <person name="Koyanagi M"/>
            <person name="Keeley SD"/>
            <person name="Tatsumi K"/>
            <person name="Tanaka K"/>
            <person name="Motone F"/>
            <person name="Kageyama Y"/>
            <person name="Nozu R"/>
            <person name="Adachi N"/>
            <person name="Nishimura O"/>
            <person name="Nakagawa R"/>
            <person name="Tanegashima C"/>
            <person name="Kiyatake I"/>
            <person name="Matsumoto R"/>
            <person name="Murakumo K"/>
            <person name="Nishida K"/>
            <person name="Terakita A"/>
            <person name="Kuratani S"/>
            <person name="Sato K"/>
            <person name="Hyodo S Kuraku.S."/>
        </authorList>
    </citation>
    <scope>NUCLEOTIDE SEQUENCE [LARGE SCALE GENOMIC DNA]</scope>
</reference>
<evidence type="ECO:0000313" key="2">
    <source>
        <dbReference type="Proteomes" id="UP000288216"/>
    </source>
</evidence>
<protein>
    <submittedName>
        <fullName evidence="1">Uncharacterized protein</fullName>
    </submittedName>
</protein>
<keyword evidence="2" id="KW-1185">Reference proteome</keyword>
<name>A0A401Q8W7_SCYTO</name>
<sequence length="189" mass="21370">RSVSLSFFLRLKNFLAHGSIVRPHYSFYEQNPWSKLWETGKSPLKALEVQEVIEVTSPFKEAGLSCVGLKWFEEVMYSVLNFSYLLKVPHGLSVGRLNDLLFGPSDGVEAIDSPVLFSSESFVNASCIQSLSLSSPFPWFDLSSVSLRNTPLTKFFSLHPRLQCHLSFVYRMSMLKKKVLHDTDGCCGH</sequence>
<evidence type="ECO:0000313" key="1">
    <source>
        <dbReference type="EMBL" id="GCB81820.1"/>
    </source>
</evidence>
<proteinExistence type="predicted"/>
<gene>
    <name evidence="1" type="ORF">scyTo_0021894</name>
</gene>
<dbReference type="STRING" id="75743.A0A401Q8W7"/>
<dbReference type="AlphaFoldDB" id="A0A401Q8W7"/>
<feature type="non-terminal residue" evidence="1">
    <location>
        <position position="1"/>
    </location>
</feature>